<sequence>MAEEPIGRGKEGCLRQPLWQRKNKRKKSNLYINKRASAFARTSVGWGGKGGMRHLLAMYMVQRREREAMGWKIRLKGR</sequence>
<organism evidence="1 2">
    <name type="scientific">Dovyalis caffra</name>
    <dbReference type="NCBI Taxonomy" id="77055"/>
    <lineage>
        <taxon>Eukaryota</taxon>
        <taxon>Viridiplantae</taxon>
        <taxon>Streptophyta</taxon>
        <taxon>Embryophyta</taxon>
        <taxon>Tracheophyta</taxon>
        <taxon>Spermatophyta</taxon>
        <taxon>Magnoliopsida</taxon>
        <taxon>eudicotyledons</taxon>
        <taxon>Gunneridae</taxon>
        <taxon>Pentapetalae</taxon>
        <taxon>rosids</taxon>
        <taxon>fabids</taxon>
        <taxon>Malpighiales</taxon>
        <taxon>Salicaceae</taxon>
        <taxon>Flacourtieae</taxon>
        <taxon>Dovyalis</taxon>
    </lineage>
</organism>
<comment type="caution">
    <text evidence="1">The sequence shown here is derived from an EMBL/GenBank/DDBJ whole genome shotgun (WGS) entry which is preliminary data.</text>
</comment>
<protein>
    <submittedName>
        <fullName evidence="1">Uncharacterized protein</fullName>
    </submittedName>
</protein>
<name>A0AAV1SKD9_9ROSI</name>
<keyword evidence="2" id="KW-1185">Reference proteome</keyword>
<evidence type="ECO:0000313" key="1">
    <source>
        <dbReference type="EMBL" id="CAK7353366.1"/>
    </source>
</evidence>
<dbReference type="EMBL" id="CAWUPB010001194">
    <property type="protein sequence ID" value="CAK7353366.1"/>
    <property type="molecule type" value="Genomic_DNA"/>
</dbReference>
<evidence type="ECO:0000313" key="2">
    <source>
        <dbReference type="Proteomes" id="UP001314170"/>
    </source>
</evidence>
<dbReference type="AlphaFoldDB" id="A0AAV1SKD9"/>
<reference evidence="1 2" key="1">
    <citation type="submission" date="2024-01" db="EMBL/GenBank/DDBJ databases">
        <authorList>
            <person name="Waweru B."/>
        </authorList>
    </citation>
    <scope>NUCLEOTIDE SEQUENCE [LARGE SCALE GENOMIC DNA]</scope>
</reference>
<proteinExistence type="predicted"/>
<accession>A0AAV1SKD9</accession>
<gene>
    <name evidence="1" type="ORF">DCAF_LOCUS24691</name>
</gene>
<dbReference type="Proteomes" id="UP001314170">
    <property type="component" value="Unassembled WGS sequence"/>
</dbReference>
<feature type="non-terminal residue" evidence="1">
    <location>
        <position position="78"/>
    </location>
</feature>